<dbReference type="EMBL" id="FTMP01000006">
    <property type="protein sequence ID" value="SIQ63086.1"/>
    <property type="molecule type" value="Genomic_DNA"/>
</dbReference>
<evidence type="ECO:0000313" key="2">
    <source>
        <dbReference type="Proteomes" id="UP000185841"/>
    </source>
</evidence>
<gene>
    <name evidence="1" type="ORF">SAMN05878282_10645</name>
</gene>
<dbReference type="Gene3D" id="2.60.40.10">
    <property type="entry name" value="Immunoglobulins"/>
    <property type="match status" value="1"/>
</dbReference>
<evidence type="ECO:0000313" key="1">
    <source>
        <dbReference type="EMBL" id="SIQ63086.1"/>
    </source>
</evidence>
<dbReference type="AlphaFoldDB" id="A0A1N6UCR1"/>
<reference evidence="1 2" key="1">
    <citation type="submission" date="2017-01" db="EMBL/GenBank/DDBJ databases">
        <authorList>
            <person name="Mah S.A."/>
            <person name="Swanson W.J."/>
            <person name="Moy G.W."/>
            <person name="Vacquier V.D."/>
        </authorList>
    </citation>
    <scope>NUCLEOTIDE SEQUENCE [LARGE SCALE GENOMIC DNA]</scope>
    <source>
        <strain evidence="1 2">RU36E</strain>
    </source>
</reference>
<sequence length="513" mass="54523">MKALPRLILAVLLPWLPLVAEAVLLGASAQPAQRQLLANQDNNWAVNWTVTSDSAHSTGAASPVARIVNPSGGATLATVGGTLSQGGSGPFLFGEFIAVPQATVQAWQASGLRRVLLVRDFSPVSGGGTVRAQQVLILPAVSGALRAVQIQPAQRQLLASQNNPLALAWQVVASQGYSDGVISTQARVIDPASGSVLTTLGGRLAAEGGGPFLLREELELPAAVVQGWYARGLRRLLLQREFSGGSSRLRGQVTLNLVASGLRAPRENQSGELLVQRLSLSFSDNQRIKVVPANTDLLAKVLLAYSGNGLLEGRWQVAEPGSTEGKPVYRTLTLVRSYLRNAQQSSLNSPPLPTDKAGKYRVRFCVTNRELIPADALVVDAGCPLDGLMVETVYEVLGTGELRRGPLIEAGPREGAVDAASQFHWQPVAGAVVYQLQLFAADGPRGDDGAVLGESPSFVAGMLLPASVNRSALSPLLRSKLQPGQYYLWRVTAHDQGGAMIGRSQEWRVRYQP</sequence>
<accession>A0A1N6UCR1</accession>
<organism evidence="1 2">
    <name type="scientific">Aquipseudomonas alcaligenes</name>
    <name type="common">Pseudomonas alcaligenes</name>
    <dbReference type="NCBI Taxonomy" id="43263"/>
    <lineage>
        <taxon>Bacteria</taxon>
        <taxon>Pseudomonadati</taxon>
        <taxon>Pseudomonadota</taxon>
        <taxon>Gammaproteobacteria</taxon>
        <taxon>Pseudomonadales</taxon>
        <taxon>Pseudomonadaceae</taxon>
        <taxon>Aquipseudomonas</taxon>
    </lineage>
</organism>
<dbReference type="Proteomes" id="UP000185841">
    <property type="component" value="Unassembled WGS sequence"/>
</dbReference>
<protein>
    <submittedName>
        <fullName evidence="1">Uncharacterized protein</fullName>
    </submittedName>
</protein>
<proteinExistence type="predicted"/>
<dbReference type="RefSeq" id="WP_076427218.1">
    <property type="nucleotide sequence ID" value="NZ_FTMP01000006.1"/>
</dbReference>
<name>A0A1N6UCR1_AQUAC</name>
<dbReference type="InterPro" id="IPR013783">
    <property type="entry name" value="Ig-like_fold"/>
</dbReference>